<comment type="caution">
    <text evidence="6">The sequence shown here is derived from an EMBL/GenBank/DDBJ whole genome shotgun (WGS) entry which is preliminary data.</text>
</comment>
<evidence type="ECO:0000256" key="4">
    <source>
        <dbReference type="PROSITE-ProRule" id="PRU00335"/>
    </source>
</evidence>
<feature type="domain" description="HTH tetR-type" evidence="5">
    <location>
        <begin position="4"/>
        <end position="63"/>
    </location>
</feature>
<feature type="DNA-binding region" description="H-T-H motif" evidence="4">
    <location>
        <begin position="26"/>
        <end position="45"/>
    </location>
</feature>
<dbReference type="PRINTS" id="PR00455">
    <property type="entry name" value="HTHTETR"/>
</dbReference>
<dbReference type="SUPFAM" id="SSF46689">
    <property type="entry name" value="Homeodomain-like"/>
    <property type="match status" value="1"/>
</dbReference>
<dbReference type="InterPro" id="IPR009057">
    <property type="entry name" value="Homeodomain-like_sf"/>
</dbReference>
<dbReference type="Gene3D" id="1.10.357.10">
    <property type="entry name" value="Tetracycline Repressor, domain 2"/>
    <property type="match status" value="1"/>
</dbReference>
<gene>
    <name evidence="6" type="ORF">ACFSYJ_05985</name>
</gene>
<dbReference type="InterPro" id="IPR041479">
    <property type="entry name" value="TetR_CgmR_C"/>
</dbReference>
<dbReference type="PANTHER" id="PTHR30055:SF234">
    <property type="entry name" value="HTH-TYPE TRANSCRIPTIONAL REGULATOR BETI"/>
    <property type="match status" value="1"/>
</dbReference>
<dbReference type="EMBL" id="JBHUKU010000003">
    <property type="protein sequence ID" value="MFD2458135.1"/>
    <property type="molecule type" value="Genomic_DNA"/>
</dbReference>
<dbReference type="InterPro" id="IPR050109">
    <property type="entry name" value="HTH-type_TetR-like_transc_reg"/>
</dbReference>
<dbReference type="Pfam" id="PF17937">
    <property type="entry name" value="TetR_C_28"/>
    <property type="match status" value="1"/>
</dbReference>
<dbReference type="Proteomes" id="UP001597419">
    <property type="component" value="Unassembled WGS sequence"/>
</dbReference>
<protein>
    <submittedName>
        <fullName evidence="6">TetR/AcrR family transcriptional regulator</fullName>
    </submittedName>
</protein>
<dbReference type="PROSITE" id="PS50977">
    <property type="entry name" value="HTH_TETR_2"/>
    <property type="match status" value="1"/>
</dbReference>
<evidence type="ECO:0000313" key="6">
    <source>
        <dbReference type="EMBL" id="MFD2458135.1"/>
    </source>
</evidence>
<reference evidence="7" key="1">
    <citation type="journal article" date="2019" name="Int. J. Syst. Evol. Microbiol.">
        <title>The Global Catalogue of Microorganisms (GCM) 10K type strain sequencing project: providing services to taxonomists for standard genome sequencing and annotation.</title>
        <authorList>
            <consortium name="The Broad Institute Genomics Platform"/>
            <consortium name="The Broad Institute Genome Sequencing Center for Infectious Disease"/>
            <person name="Wu L."/>
            <person name="Ma J."/>
        </authorList>
    </citation>
    <scope>NUCLEOTIDE SEQUENCE [LARGE SCALE GENOMIC DNA]</scope>
    <source>
        <strain evidence="7">CGMCC 4.7643</strain>
    </source>
</reference>
<keyword evidence="7" id="KW-1185">Reference proteome</keyword>
<proteinExistence type="predicted"/>
<keyword evidence="2 4" id="KW-0238">DNA-binding</keyword>
<dbReference type="Pfam" id="PF00440">
    <property type="entry name" value="TetR_N"/>
    <property type="match status" value="1"/>
</dbReference>
<dbReference type="PANTHER" id="PTHR30055">
    <property type="entry name" value="HTH-TYPE TRANSCRIPTIONAL REGULATOR RUTR"/>
    <property type="match status" value="1"/>
</dbReference>
<accession>A0ABW5GCU2</accession>
<evidence type="ECO:0000313" key="7">
    <source>
        <dbReference type="Proteomes" id="UP001597419"/>
    </source>
</evidence>
<evidence type="ECO:0000256" key="1">
    <source>
        <dbReference type="ARBA" id="ARBA00023015"/>
    </source>
</evidence>
<evidence type="ECO:0000259" key="5">
    <source>
        <dbReference type="PROSITE" id="PS50977"/>
    </source>
</evidence>
<evidence type="ECO:0000256" key="2">
    <source>
        <dbReference type="ARBA" id="ARBA00023125"/>
    </source>
</evidence>
<evidence type="ECO:0000256" key="3">
    <source>
        <dbReference type="ARBA" id="ARBA00023163"/>
    </source>
</evidence>
<dbReference type="InterPro" id="IPR001647">
    <property type="entry name" value="HTH_TetR"/>
</dbReference>
<organism evidence="6 7">
    <name type="scientific">Amycolatopsis samaneae</name>
    <dbReference type="NCBI Taxonomy" id="664691"/>
    <lineage>
        <taxon>Bacteria</taxon>
        <taxon>Bacillati</taxon>
        <taxon>Actinomycetota</taxon>
        <taxon>Actinomycetes</taxon>
        <taxon>Pseudonocardiales</taxon>
        <taxon>Pseudonocardiaceae</taxon>
        <taxon>Amycolatopsis</taxon>
    </lineage>
</organism>
<keyword evidence="3" id="KW-0804">Transcription</keyword>
<name>A0ABW5GCU2_9PSEU</name>
<keyword evidence="1" id="KW-0805">Transcription regulation</keyword>
<sequence>MAKPSARERILDAYEQIVIDQGPGVTLEGVAARAGVSKGGLLYHFGSKDALLEGLLERLLRLNDEDLEQARRAPEGVVRYYLHSTVTDATENVPLHRAMSATILLLATEPRAAEALRRCSVAVREVVASVVDDPLTADLVVLVGDGLWLRTAMEGKESVVLGQVDAIISRLEAQI</sequence>
<dbReference type="RefSeq" id="WP_345395432.1">
    <property type="nucleotide sequence ID" value="NZ_BAABHG010000007.1"/>
</dbReference>